<dbReference type="KEGG" id="thel:IG193_03665"/>
<feature type="transmembrane region" description="Helical" evidence="1">
    <location>
        <begin position="805"/>
        <end position="825"/>
    </location>
</feature>
<evidence type="ECO:0000313" key="3">
    <source>
        <dbReference type="EMBL" id="QOJ79565.1"/>
    </source>
</evidence>
<sequence length="869" mass="95295">MVRQVILVLLLLAALYVAQHMFSTPVYSYEIRSFGAPVEAFLPAGSKAYISFSNGSLALIDFNAGSTISRVIKPIGLDVVGMFYNASTLVIVDSSGTVIVINSSTLEPLYSLSAIAKSDEVYVSRASLSQDGRFLALDIVYTVKSAKLDRLVVIDLSRRNRVFERDVNSNDVLCKIFSLDFYQRYLVVETIDTLCELCQLTDNKIEVYSVTASGVVKVASLQTGLTTKAVGAGYVVAQRVKDDGGQHETFVLSLPDLRILADRGMQPIAQIVPLGSNFVVVFWDGTTSLCDASLRCTNFFSIPTKRSVRVFSQNLIAIFTVSDVLLYATDYRNPPVLIGRYQIDWPSLSWDPVESRNSEQLFIAKYGNNYLVFLYPLARSTVYIRVVDRDGAQISDANVNIVSGGSSYSTLTNSTGWAKLIVPPGNYTVEVLKQGYSENKFSLTVNQPTIVFETRMDRERPKRFLLVVRVVGERGEPIPGARVSISGSEAYELTTPASGEVSIDLLKGNYSLRVQAPLYISQSLNFSLEQNRNLTVTLKRETFNLTLLSPRETSLKVKISRIDSPSSPVVVGVEQGLVKTVKLEAGSYQMSIVETPGNYTCRLNASTIVWRTGLDNLVVRVECSLIKTGEEAHLAEILARIGNETLVSRRVSKSVSLGSITLYNGQQLDLAEASWNKILVIELFYTQCTGCKYLIPLLKRLSERNDTVVVSITVSQTDTPDILKRYSLDNNITWPIGYDDVRIASQVNATSFPTVLVIKDGSLVLVGIGAKKELEEAQNKYASLLNSTGLPSILTAGRVVAPETLIITGLFLLVLSIIAGGGNAGEKRQEKEAGLSPYTGNIRPLSSSLRSDNTQALRLADEVLGETTF</sequence>
<gene>
    <name evidence="3" type="ORF">IG193_03665</name>
</gene>
<keyword evidence="4" id="KW-1185">Reference proteome</keyword>
<dbReference type="EMBL" id="CP062310">
    <property type="protein sequence ID" value="QOJ79565.1"/>
    <property type="molecule type" value="Genomic_DNA"/>
</dbReference>
<name>A0A7L9FL56_9CREN</name>
<keyword evidence="3" id="KW-0645">Protease</keyword>
<organism evidence="3 4">
    <name type="scientific">Infirmifilum lucidum</name>
    <dbReference type="NCBI Taxonomy" id="2776706"/>
    <lineage>
        <taxon>Archaea</taxon>
        <taxon>Thermoproteota</taxon>
        <taxon>Thermoprotei</taxon>
        <taxon>Thermofilales</taxon>
        <taxon>Thermofilaceae</taxon>
        <taxon>Infirmifilum</taxon>
    </lineage>
</organism>
<keyword evidence="3" id="KW-0378">Hydrolase</keyword>
<dbReference type="GO" id="GO:0004180">
    <property type="term" value="F:carboxypeptidase activity"/>
    <property type="evidence" value="ECO:0007669"/>
    <property type="project" value="UniProtKB-KW"/>
</dbReference>
<evidence type="ECO:0000256" key="1">
    <source>
        <dbReference type="SAM" id="Phobius"/>
    </source>
</evidence>
<proteinExistence type="predicted"/>
<dbReference type="InterPro" id="IPR013766">
    <property type="entry name" value="Thioredoxin_domain"/>
</dbReference>
<keyword evidence="1" id="KW-1133">Transmembrane helix</keyword>
<dbReference type="AlphaFoldDB" id="A0A7L9FL56"/>
<dbReference type="Pfam" id="PF13620">
    <property type="entry name" value="CarboxypepD_reg"/>
    <property type="match status" value="2"/>
</dbReference>
<dbReference type="PANTHER" id="PTHR42852">
    <property type="entry name" value="THIOL:DISULFIDE INTERCHANGE PROTEIN DSBE"/>
    <property type="match status" value="1"/>
</dbReference>
<dbReference type="Gene3D" id="3.40.30.10">
    <property type="entry name" value="Glutaredoxin"/>
    <property type="match status" value="1"/>
</dbReference>
<dbReference type="InParanoid" id="A0A7L9FL56"/>
<keyword evidence="1" id="KW-0812">Transmembrane</keyword>
<feature type="domain" description="Thioredoxin" evidence="2">
    <location>
        <begin position="649"/>
        <end position="786"/>
    </location>
</feature>
<dbReference type="Gene3D" id="2.60.40.1120">
    <property type="entry name" value="Carboxypeptidase-like, regulatory domain"/>
    <property type="match status" value="2"/>
</dbReference>
<dbReference type="InterPro" id="IPR008969">
    <property type="entry name" value="CarboxyPept-like_regulatory"/>
</dbReference>
<keyword evidence="1" id="KW-0472">Membrane</keyword>
<reference evidence="3 4" key="1">
    <citation type="submission" date="2020-10" db="EMBL/GenBank/DDBJ databases">
        <title>Thermofilum lucidum 3507LT sp. nov. a novel member of Thermofilaceae family isolated from Chile hot spring, and proposal of description order Thermofilales.</title>
        <authorList>
            <person name="Zayulina K.S."/>
            <person name="Elcheninov A.G."/>
            <person name="Toshchakov S.V."/>
            <person name="Kublanov I.V."/>
        </authorList>
    </citation>
    <scope>NUCLEOTIDE SEQUENCE [LARGE SCALE GENOMIC DNA]</scope>
    <source>
        <strain evidence="3 4">3507LT</strain>
    </source>
</reference>
<dbReference type="PANTHER" id="PTHR42852:SF13">
    <property type="entry name" value="PROTEIN DIPZ"/>
    <property type="match status" value="1"/>
</dbReference>
<dbReference type="Proteomes" id="UP000594121">
    <property type="component" value="Chromosome"/>
</dbReference>
<protein>
    <submittedName>
        <fullName evidence="3">Carboxypeptidase regulatory-like domain-containing protein</fullName>
    </submittedName>
</protein>
<dbReference type="GeneID" id="59148963"/>
<dbReference type="SUPFAM" id="SSF52833">
    <property type="entry name" value="Thioredoxin-like"/>
    <property type="match status" value="1"/>
</dbReference>
<evidence type="ECO:0000259" key="2">
    <source>
        <dbReference type="PROSITE" id="PS51352"/>
    </source>
</evidence>
<accession>A0A7L9FL56</accession>
<dbReference type="SUPFAM" id="SSF49464">
    <property type="entry name" value="Carboxypeptidase regulatory domain-like"/>
    <property type="match status" value="2"/>
</dbReference>
<dbReference type="InterPro" id="IPR050553">
    <property type="entry name" value="Thioredoxin_ResA/DsbE_sf"/>
</dbReference>
<dbReference type="InterPro" id="IPR036249">
    <property type="entry name" value="Thioredoxin-like_sf"/>
</dbReference>
<dbReference type="RefSeq" id="WP_192819537.1">
    <property type="nucleotide sequence ID" value="NZ_CP062310.1"/>
</dbReference>
<evidence type="ECO:0000313" key="4">
    <source>
        <dbReference type="Proteomes" id="UP000594121"/>
    </source>
</evidence>
<dbReference type="InterPro" id="IPR011047">
    <property type="entry name" value="Quinoprotein_ADH-like_sf"/>
</dbReference>
<dbReference type="SUPFAM" id="SSF50998">
    <property type="entry name" value="Quinoprotein alcohol dehydrogenase-like"/>
    <property type="match status" value="1"/>
</dbReference>
<dbReference type="CDD" id="cd02947">
    <property type="entry name" value="TRX_family"/>
    <property type="match status" value="1"/>
</dbReference>
<keyword evidence="3" id="KW-0121">Carboxypeptidase</keyword>
<dbReference type="PROSITE" id="PS51352">
    <property type="entry name" value="THIOREDOXIN_2"/>
    <property type="match status" value="1"/>
</dbReference>